<dbReference type="Gene3D" id="1.10.287.370">
    <property type="match status" value="1"/>
</dbReference>
<dbReference type="GeneID" id="94425374"/>
<dbReference type="RefSeq" id="XP_067925860.1">
    <property type="nucleotide sequence ID" value="XM_068062163.1"/>
</dbReference>
<dbReference type="PANTHER" id="PTHR21100:SF9">
    <property type="entry name" value="PREFOLDIN SUBUNIT 4"/>
    <property type="match status" value="1"/>
</dbReference>
<dbReference type="PANTHER" id="PTHR21100">
    <property type="entry name" value="PREFOLDIN SUBUNIT 4"/>
    <property type="match status" value="1"/>
</dbReference>
<dbReference type="Proteomes" id="UP000221165">
    <property type="component" value="Unassembled WGS sequence"/>
</dbReference>
<evidence type="ECO:0000256" key="2">
    <source>
        <dbReference type="ARBA" id="ARBA00023186"/>
    </source>
</evidence>
<keyword evidence="6" id="KW-1185">Reference proteome</keyword>
<comment type="similarity">
    <text evidence="1 3">Belongs to the prefoldin subunit beta family.</text>
</comment>
<dbReference type="GO" id="GO:0006457">
    <property type="term" value="P:protein folding"/>
    <property type="evidence" value="ECO:0007669"/>
    <property type="project" value="UniProtKB-UniRule"/>
</dbReference>
<dbReference type="AlphaFoldDB" id="A0A2C6L6J0"/>
<dbReference type="PIRSF" id="PIRSF016477">
    <property type="entry name" value="Prefoldin_subunit_4"/>
    <property type="match status" value="1"/>
</dbReference>
<keyword evidence="2 3" id="KW-0143">Chaperone</keyword>
<keyword evidence="4" id="KW-0175">Coiled coil</keyword>
<proteinExistence type="inferred from homology"/>
<comment type="subunit">
    <text evidence="3">Heterohexamer of two PFD-alpha type and four PFD-beta type subunits.</text>
</comment>
<dbReference type="Pfam" id="PF01920">
    <property type="entry name" value="Prefoldin_2"/>
    <property type="match status" value="1"/>
</dbReference>
<evidence type="ECO:0000256" key="1">
    <source>
        <dbReference type="ARBA" id="ARBA00008045"/>
    </source>
</evidence>
<evidence type="ECO:0000256" key="4">
    <source>
        <dbReference type="SAM" id="Coils"/>
    </source>
</evidence>
<dbReference type="SUPFAM" id="SSF46579">
    <property type="entry name" value="Prefoldin"/>
    <property type="match status" value="1"/>
</dbReference>
<organism evidence="5 6">
    <name type="scientific">Cystoisospora suis</name>
    <dbReference type="NCBI Taxonomy" id="483139"/>
    <lineage>
        <taxon>Eukaryota</taxon>
        <taxon>Sar</taxon>
        <taxon>Alveolata</taxon>
        <taxon>Apicomplexa</taxon>
        <taxon>Conoidasida</taxon>
        <taxon>Coccidia</taxon>
        <taxon>Eucoccidiorida</taxon>
        <taxon>Eimeriorina</taxon>
        <taxon>Sarcocystidae</taxon>
        <taxon>Cystoisospora</taxon>
    </lineage>
</organism>
<dbReference type="InterPro" id="IPR009053">
    <property type="entry name" value="Prefoldin"/>
</dbReference>
<accession>A0A2C6L6J0</accession>
<reference evidence="5 6" key="1">
    <citation type="journal article" date="2017" name="Int. J. Parasitol.">
        <title>The genome of the protozoan parasite Cystoisospora suis and a reverse vaccinology approach to identify vaccine candidates.</title>
        <authorList>
            <person name="Palmieri N."/>
            <person name="Shrestha A."/>
            <person name="Ruttkowski B."/>
            <person name="Beck T."/>
            <person name="Vogl C."/>
            <person name="Tomley F."/>
            <person name="Blake D.P."/>
            <person name="Joachim A."/>
        </authorList>
    </citation>
    <scope>NUCLEOTIDE SEQUENCE [LARGE SCALE GENOMIC DNA]</scope>
    <source>
        <strain evidence="5 6">Wien I</strain>
    </source>
</reference>
<dbReference type="EMBL" id="MIGC01000813">
    <property type="protein sequence ID" value="PHJ24187.1"/>
    <property type="molecule type" value="Genomic_DNA"/>
</dbReference>
<comment type="function">
    <text evidence="3">Binds specifically to cytosolic chaperonin (c-CPN) and transfers target proteins to it. Binds to nascent polypeptide chain and promotes folding in an environment in which there are many competing pathways for nonnative proteins.</text>
</comment>
<dbReference type="InterPro" id="IPR002777">
    <property type="entry name" value="PFD_beta-like"/>
</dbReference>
<evidence type="ECO:0000313" key="5">
    <source>
        <dbReference type="EMBL" id="PHJ24187.1"/>
    </source>
</evidence>
<feature type="coiled-coil region" evidence="4">
    <location>
        <begin position="73"/>
        <end position="107"/>
    </location>
</feature>
<gene>
    <name evidence="5" type="ORF">CSUI_001960</name>
</gene>
<dbReference type="VEuPathDB" id="ToxoDB:CSUI_001960"/>
<dbReference type="InterPro" id="IPR016661">
    <property type="entry name" value="PFDN4"/>
</dbReference>
<dbReference type="OrthoDB" id="10250441at2759"/>
<dbReference type="GO" id="GO:0051082">
    <property type="term" value="F:unfolded protein binding"/>
    <property type="evidence" value="ECO:0007669"/>
    <property type="project" value="InterPro"/>
</dbReference>
<comment type="caution">
    <text evidence="5">The sequence shown here is derived from an EMBL/GenBank/DDBJ whole genome shotgun (WGS) entry which is preliminary data.</text>
</comment>
<sequence>MDVDVTEEAQKRICRFSSLNHTFVDLESRIEKLSDDIRTLRDAQEEVMIAINPEDVMLKVGECFAAVDTETAEEVLERQLAEKQKLLGDCKEQLEATKTEMTELKAKLYGEFGDRINLDK</sequence>
<dbReference type="GO" id="GO:0016272">
    <property type="term" value="C:prefoldin complex"/>
    <property type="evidence" value="ECO:0007669"/>
    <property type="project" value="UniProtKB-UniRule"/>
</dbReference>
<protein>
    <recommendedName>
        <fullName evidence="3">Prefoldin subunit 4</fullName>
    </recommendedName>
</protein>
<dbReference type="GO" id="GO:0005737">
    <property type="term" value="C:cytoplasm"/>
    <property type="evidence" value="ECO:0007669"/>
    <property type="project" value="TreeGrafter"/>
</dbReference>
<name>A0A2C6L6J0_9APIC</name>
<evidence type="ECO:0000256" key="3">
    <source>
        <dbReference type="PIRNR" id="PIRNR016477"/>
    </source>
</evidence>
<evidence type="ECO:0000313" key="6">
    <source>
        <dbReference type="Proteomes" id="UP000221165"/>
    </source>
</evidence>